<dbReference type="EMBL" id="CP099490">
    <property type="protein sequence ID" value="USQ76685.1"/>
    <property type="molecule type" value="Genomic_DNA"/>
</dbReference>
<evidence type="ECO:0000313" key="9">
    <source>
        <dbReference type="Proteomes" id="UP001056535"/>
    </source>
</evidence>
<dbReference type="PANTHER" id="PTHR35007">
    <property type="entry name" value="INTEGRAL MEMBRANE PROTEIN-RELATED"/>
    <property type="match status" value="1"/>
</dbReference>
<keyword evidence="3 6" id="KW-0812">Transmembrane</keyword>
<reference evidence="8" key="1">
    <citation type="submission" date="2022-06" db="EMBL/GenBank/DDBJ databases">
        <title>Ornithinimicrobium JY.X270.</title>
        <authorList>
            <person name="Huang Y."/>
        </authorList>
    </citation>
    <scope>NUCLEOTIDE SEQUENCE</scope>
    <source>
        <strain evidence="8">JY.X270</strain>
    </source>
</reference>
<accession>A0ABY4YKA7</accession>
<keyword evidence="5 6" id="KW-0472">Membrane</keyword>
<evidence type="ECO:0000256" key="4">
    <source>
        <dbReference type="ARBA" id="ARBA00022989"/>
    </source>
</evidence>
<feature type="transmembrane region" description="Helical" evidence="6">
    <location>
        <begin position="213"/>
        <end position="234"/>
    </location>
</feature>
<dbReference type="Proteomes" id="UP001056535">
    <property type="component" value="Chromosome"/>
</dbReference>
<evidence type="ECO:0000256" key="5">
    <source>
        <dbReference type="ARBA" id="ARBA00023136"/>
    </source>
</evidence>
<protein>
    <submittedName>
        <fullName evidence="8">Type II secretion system F family protein</fullName>
    </submittedName>
</protein>
<organism evidence="8 9">
    <name type="scientific">Ornithinimicrobium cryptoxanthini</name>
    <dbReference type="NCBI Taxonomy" id="2934161"/>
    <lineage>
        <taxon>Bacteria</taxon>
        <taxon>Bacillati</taxon>
        <taxon>Actinomycetota</taxon>
        <taxon>Actinomycetes</taxon>
        <taxon>Micrococcales</taxon>
        <taxon>Ornithinimicrobiaceae</taxon>
        <taxon>Ornithinimicrobium</taxon>
    </lineage>
</organism>
<dbReference type="InterPro" id="IPR018076">
    <property type="entry name" value="T2SS_GspF_dom"/>
</dbReference>
<evidence type="ECO:0000313" key="8">
    <source>
        <dbReference type="EMBL" id="USQ76685.1"/>
    </source>
</evidence>
<comment type="subcellular location">
    <subcellularLocation>
        <location evidence="1">Cell membrane</location>
        <topology evidence="1">Multi-pass membrane protein</topology>
    </subcellularLocation>
</comment>
<dbReference type="Gene3D" id="1.20.81.30">
    <property type="entry name" value="Type II secretion system (T2SS), domain F"/>
    <property type="match status" value="1"/>
</dbReference>
<gene>
    <name evidence="8" type="ORF">NF557_01765</name>
</gene>
<evidence type="ECO:0000256" key="6">
    <source>
        <dbReference type="SAM" id="Phobius"/>
    </source>
</evidence>
<dbReference type="Pfam" id="PF00482">
    <property type="entry name" value="T2SSF"/>
    <property type="match status" value="1"/>
</dbReference>
<dbReference type="RefSeq" id="WP_252621389.1">
    <property type="nucleotide sequence ID" value="NZ_CP099490.1"/>
</dbReference>
<evidence type="ECO:0000259" key="7">
    <source>
        <dbReference type="Pfam" id="PF00482"/>
    </source>
</evidence>
<dbReference type="InterPro" id="IPR042094">
    <property type="entry name" value="T2SS_GspF_sf"/>
</dbReference>
<evidence type="ECO:0000256" key="2">
    <source>
        <dbReference type="ARBA" id="ARBA00022475"/>
    </source>
</evidence>
<keyword evidence="2" id="KW-1003">Cell membrane</keyword>
<dbReference type="PANTHER" id="PTHR35007:SF4">
    <property type="entry name" value="CONSERVED TRANSMEMBRANE PROTEIN-RELATED"/>
    <property type="match status" value="1"/>
</dbReference>
<evidence type="ECO:0000256" key="1">
    <source>
        <dbReference type="ARBA" id="ARBA00004651"/>
    </source>
</evidence>
<evidence type="ECO:0000256" key="3">
    <source>
        <dbReference type="ARBA" id="ARBA00022692"/>
    </source>
</evidence>
<keyword evidence="4 6" id="KW-1133">Transmembrane helix</keyword>
<feature type="transmembrane region" description="Helical" evidence="6">
    <location>
        <begin position="184"/>
        <end position="201"/>
    </location>
</feature>
<feature type="domain" description="Type II secretion system protein GspF" evidence="7">
    <location>
        <begin position="72"/>
        <end position="196"/>
    </location>
</feature>
<name>A0ABY4YKA7_9MICO</name>
<sequence length="241" mass="24858">MTTLGALLLALAVVVWPARPSARAVRSRLRGPAFLGDKHTPRLGERARRFGRRLGLLGSRSAGDTGQWLSVLDELSASLRAGLPAGEALAMSVTTSPPTVRTVLLPVLEAVQDGRPGAVAWLRAARSATGGELELVARSWAISEQLGAPLADAVESAARGLRDERALRGRLDAATAGARTTANILTLLPVAGVGIALLMGIGPAELYGSVPALVSLAAGGLLIAVGRVVVTRMIHWVTAAP</sequence>
<proteinExistence type="predicted"/>
<keyword evidence="9" id="KW-1185">Reference proteome</keyword>